<organism evidence="1 2">
    <name type="scientific">Apiospora rasikravindrae</name>
    <dbReference type="NCBI Taxonomy" id="990691"/>
    <lineage>
        <taxon>Eukaryota</taxon>
        <taxon>Fungi</taxon>
        <taxon>Dikarya</taxon>
        <taxon>Ascomycota</taxon>
        <taxon>Pezizomycotina</taxon>
        <taxon>Sordariomycetes</taxon>
        <taxon>Xylariomycetidae</taxon>
        <taxon>Amphisphaeriales</taxon>
        <taxon>Apiosporaceae</taxon>
        <taxon>Apiospora</taxon>
    </lineage>
</organism>
<proteinExistence type="predicted"/>
<name>A0ABR1SIE8_9PEZI</name>
<comment type="caution">
    <text evidence="1">The sequence shown here is derived from an EMBL/GenBank/DDBJ whole genome shotgun (WGS) entry which is preliminary data.</text>
</comment>
<keyword evidence="2" id="KW-1185">Reference proteome</keyword>
<reference evidence="1 2" key="1">
    <citation type="submission" date="2023-01" db="EMBL/GenBank/DDBJ databases">
        <title>Analysis of 21 Apiospora genomes using comparative genomics revels a genus with tremendous synthesis potential of carbohydrate active enzymes and secondary metabolites.</title>
        <authorList>
            <person name="Sorensen T."/>
        </authorList>
    </citation>
    <scope>NUCLEOTIDE SEQUENCE [LARGE SCALE GENOMIC DNA]</scope>
    <source>
        <strain evidence="1 2">CBS 33761</strain>
    </source>
</reference>
<protein>
    <submittedName>
        <fullName evidence="1">Uncharacterized protein</fullName>
    </submittedName>
</protein>
<dbReference type="Proteomes" id="UP001444661">
    <property type="component" value="Unassembled WGS sequence"/>
</dbReference>
<evidence type="ECO:0000313" key="2">
    <source>
        <dbReference type="Proteomes" id="UP001444661"/>
    </source>
</evidence>
<gene>
    <name evidence="1" type="ORF">PG993_009100</name>
</gene>
<dbReference type="EMBL" id="JAQQWK010000009">
    <property type="protein sequence ID" value="KAK8034105.1"/>
    <property type="molecule type" value="Genomic_DNA"/>
</dbReference>
<accession>A0ABR1SIE8</accession>
<sequence>MWLCSITHQLPPVLFPHDNKAALRTTDPIILLSYRVWAIDITPMNELAAFESRTVSQDVRENDPAQYLRRIWPCGIDAPGAPGT</sequence>
<evidence type="ECO:0000313" key="1">
    <source>
        <dbReference type="EMBL" id="KAK8034105.1"/>
    </source>
</evidence>